<reference evidence="1 2" key="1">
    <citation type="submission" date="2019-07" db="EMBL/GenBank/DDBJ databases">
        <authorList>
            <person name="Park Y.J."/>
            <person name="Jeong S.E."/>
            <person name="Jung H.S."/>
        </authorList>
    </citation>
    <scope>NUCLEOTIDE SEQUENCE [LARGE SCALE GENOMIC DNA]</scope>
    <source>
        <strain evidence="2">P16(2019)</strain>
    </source>
</reference>
<dbReference type="Gene3D" id="3.90.50.10">
    <property type="entry name" value="Photosynthetic Reaction Center, subunit H, domain 2"/>
    <property type="match status" value="2"/>
</dbReference>
<dbReference type="EMBL" id="VLXZ01000011">
    <property type="protein sequence ID" value="TSB45478.1"/>
    <property type="molecule type" value="Genomic_DNA"/>
</dbReference>
<dbReference type="Proteomes" id="UP000318521">
    <property type="component" value="Unassembled WGS sequence"/>
</dbReference>
<name>A0A553ZVG7_9BACI</name>
<dbReference type="OrthoDB" id="9793882at2"/>
<dbReference type="GO" id="GO:0030077">
    <property type="term" value="C:plasma membrane light-harvesting complex"/>
    <property type="evidence" value="ECO:0007669"/>
    <property type="project" value="InterPro"/>
</dbReference>
<organism evidence="1 2">
    <name type="scientific">Alkalicoccobacillus porphyridii</name>
    <dbReference type="NCBI Taxonomy" id="2597270"/>
    <lineage>
        <taxon>Bacteria</taxon>
        <taxon>Bacillati</taxon>
        <taxon>Bacillota</taxon>
        <taxon>Bacilli</taxon>
        <taxon>Bacillales</taxon>
        <taxon>Bacillaceae</taxon>
        <taxon>Alkalicoccobacillus</taxon>
    </lineage>
</organism>
<protein>
    <submittedName>
        <fullName evidence="1">PRC-barrel domain containing protein</fullName>
    </submittedName>
</protein>
<dbReference type="InterPro" id="IPR014747">
    <property type="entry name" value="Bac_photo_RC_H_C"/>
</dbReference>
<keyword evidence="2" id="KW-1185">Reference proteome</keyword>
<dbReference type="AlphaFoldDB" id="A0A553ZVG7"/>
<dbReference type="InterPro" id="IPR011033">
    <property type="entry name" value="PRC_barrel-like_sf"/>
</dbReference>
<gene>
    <name evidence="1" type="ORF">FN960_16230</name>
</gene>
<evidence type="ECO:0000313" key="2">
    <source>
        <dbReference type="Proteomes" id="UP000318521"/>
    </source>
</evidence>
<dbReference type="RefSeq" id="WP_143849904.1">
    <property type="nucleotide sequence ID" value="NZ_VLXZ01000011.1"/>
</dbReference>
<dbReference type="SUPFAM" id="SSF50346">
    <property type="entry name" value="PRC-barrel domain"/>
    <property type="match status" value="2"/>
</dbReference>
<evidence type="ECO:0000313" key="1">
    <source>
        <dbReference type="EMBL" id="TSB45478.1"/>
    </source>
</evidence>
<proteinExistence type="predicted"/>
<sequence length="269" mass="30198">MLIQAKTLESYSMNATDGELGSIADLYFESNTFTLRYFVGDTRTWFFGGKVLLSPESVTSIDPDKEFININATKDQIKDSPKPSEHEPVTRQYEAQLRDHYGWSHYWGAPIGGAGAGLGSPGAYPGPPGMMIPPALLKNDAEKDGRQTNSLDQEMDQNQLQSIDDLRGYSIHVQNGEVGKALDFILNDENWTINYIIVDVGGLFSREPVPLAAEWITDISTFDKTITINVESNLVESAPNFEMYQDFTRDDETELYAHYGQKGYWEDRS</sequence>
<dbReference type="GO" id="GO:0019684">
    <property type="term" value="P:photosynthesis, light reaction"/>
    <property type="evidence" value="ECO:0007669"/>
    <property type="project" value="InterPro"/>
</dbReference>
<accession>A0A553ZVG7</accession>
<comment type="caution">
    <text evidence="1">The sequence shown here is derived from an EMBL/GenBank/DDBJ whole genome shotgun (WGS) entry which is preliminary data.</text>
</comment>